<dbReference type="GO" id="GO:0016491">
    <property type="term" value="F:oxidoreductase activity"/>
    <property type="evidence" value="ECO:0007669"/>
    <property type="project" value="UniProtKB-KW"/>
</dbReference>
<dbReference type="PANTHER" id="PTHR11091:SF0">
    <property type="entry name" value="MALATE DEHYDROGENASE"/>
    <property type="match status" value="1"/>
</dbReference>
<name>A0A1F6CN75_HANXR</name>
<dbReference type="InterPro" id="IPR003767">
    <property type="entry name" value="Malate/L-lactate_DH-like"/>
</dbReference>
<reference evidence="3 4" key="1">
    <citation type="journal article" date="2016" name="Nat. Commun.">
        <title>Thousands of microbial genomes shed light on interconnected biogeochemical processes in an aquifer system.</title>
        <authorList>
            <person name="Anantharaman K."/>
            <person name="Brown C.T."/>
            <person name="Hug L.A."/>
            <person name="Sharon I."/>
            <person name="Castelle C.J."/>
            <person name="Probst A.J."/>
            <person name="Thomas B.C."/>
            <person name="Singh A."/>
            <person name="Wilkins M.J."/>
            <person name="Karaoz U."/>
            <person name="Brodie E.L."/>
            <person name="Williams K.H."/>
            <person name="Hubbard S.S."/>
            <person name="Banfield J.F."/>
        </authorList>
    </citation>
    <scope>NUCLEOTIDE SEQUENCE [LARGE SCALE GENOMIC DNA]</scope>
    <source>
        <strain evidence="4">RIFCSPLOWO2_12_FULL_64_10</strain>
    </source>
</reference>
<accession>A0A1F6CN75</accession>
<dbReference type="Proteomes" id="UP000178606">
    <property type="component" value="Unassembled WGS sequence"/>
</dbReference>
<proteinExistence type="inferred from homology"/>
<dbReference type="EMBL" id="MFKF01000208">
    <property type="protein sequence ID" value="OGG50451.1"/>
    <property type="molecule type" value="Genomic_DNA"/>
</dbReference>
<dbReference type="InterPro" id="IPR043143">
    <property type="entry name" value="Mal/L-sulf/L-lact_DH-like_NADP"/>
</dbReference>
<dbReference type="InterPro" id="IPR036111">
    <property type="entry name" value="Mal/L-sulfo/L-lacto_DH-like_sf"/>
</dbReference>
<evidence type="ECO:0000313" key="4">
    <source>
        <dbReference type="Proteomes" id="UP000178606"/>
    </source>
</evidence>
<dbReference type="SUPFAM" id="SSF89733">
    <property type="entry name" value="L-sulfolactate dehydrogenase-like"/>
    <property type="match status" value="1"/>
</dbReference>
<organism evidence="3 4">
    <name type="scientific">Handelsmanbacteria sp. (strain RIFCSPLOWO2_12_FULL_64_10)</name>
    <dbReference type="NCBI Taxonomy" id="1817868"/>
    <lineage>
        <taxon>Bacteria</taxon>
        <taxon>Candidatus Handelsmaniibacteriota</taxon>
    </lineage>
</organism>
<comment type="similarity">
    <text evidence="1">Belongs to the LDH2/MDH2 oxidoreductase family.</text>
</comment>
<comment type="caution">
    <text evidence="3">The sequence shown here is derived from an EMBL/GenBank/DDBJ whole genome shotgun (WGS) entry which is preliminary data.</text>
</comment>
<evidence type="ECO:0000256" key="1">
    <source>
        <dbReference type="ARBA" id="ARBA00006056"/>
    </source>
</evidence>
<dbReference type="Gene3D" id="1.10.1530.10">
    <property type="match status" value="1"/>
</dbReference>
<dbReference type="Pfam" id="PF02615">
    <property type="entry name" value="Ldh_2"/>
    <property type="match status" value="1"/>
</dbReference>
<gene>
    <name evidence="3" type="ORF">A3F84_24440</name>
</gene>
<sequence length="362" mass="39256">MDPTAPDPTVRTVPGPDEQLVRVEQLQEIASQLYQKVGVSKEDADLAAGLEAETDLRGVPSHGTRPLPGYVRRIQEGKTNPRPKIQVVREGPSFALIDGDRGLGHLAGTRAMQTAISKARQTGIAAVAVRNSTHFGAAAKYAMQALEHGMVGFSVSSSSPGLAPYGGASRVIGNHPFAYAVPAKEERPLVLDMACGVSAWGRVGTMRMYGKTLADNWVLDKEGRPTNDPAQAHVLLPFGGAKGYGLTLVMDALSSLLPFGVSTCHRGTPEFAGQTWSSHFFYAIHIESFIPLDEFGTEMDRTIRTVRESKRAEGVGRIYLPGEIEWLKKEAWSRTGIPIHRDHLNSLAKLADELGVKVPWRT</sequence>
<keyword evidence="2" id="KW-0560">Oxidoreductase</keyword>
<dbReference type="InterPro" id="IPR043144">
    <property type="entry name" value="Mal/L-sulf/L-lact_DH-like_ah"/>
</dbReference>
<dbReference type="AlphaFoldDB" id="A0A1F6CN75"/>
<dbReference type="Gene3D" id="3.30.1370.60">
    <property type="entry name" value="Hypothetical oxidoreductase yiak, domain 2"/>
    <property type="match status" value="1"/>
</dbReference>
<dbReference type="PANTHER" id="PTHR11091">
    <property type="entry name" value="OXIDOREDUCTASE-RELATED"/>
    <property type="match status" value="1"/>
</dbReference>
<evidence type="ECO:0000313" key="3">
    <source>
        <dbReference type="EMBL" id="OGG50451.1"/>
    </source>
</evidence>
<evidence type="ECO:0008006" key="5">
    <source>
        <dbReference type="Google" id="ProtNLM"/>
    </source>
</evidence>
<protein>
    <recommendedName>
        <fullName evidence="5">Lactate dehydrogenase</fullName>
    </recommendedName>
</protein>
<evidence type="ECO:0000256" key="2">
    <source>
        <dbReference type="ARBA" id="ARBA00023002"/>
    </source>
</evidence>